<dbReference type="EMBL" id="JAINWA010000001">
    <property type="protein sequence ID" value="MCD1653837.1"/>
    <property type="molecule type" value="Genomic_DNA"/>
</dbReference>
<accession>A0AAE3EFU9</accession>
<dbReference type="InterPro" id="IPR019240">
    <property type="entry name" value="DUF2196"/>
</dbReference>
<protein>
    <submittedName>
        <fullName evidence="1">YwbE family protein</fullName>
    </submittedName>
</protein>
<dbReference type="AlphaFoldDB" id="A0AAE3EFU9"/>
<keyword evidence="2" id="KW-1185">Reference proteome</keyword>
<dbReference type="RefSeq" id="WP_330165590.1">
    <property type="nucleotide sequence ID" value="NZ_JAINWA010000001.1"/>
</dbReference>
<reference evidence="1" key="1">
    <citation type="submission" date="2021-08" db="EMBL/GenBank/DDBJ databases">
        <title>Comparative analyses of Brucepasteria parasyntrophica and Teretinema zuelzerae.</title>
        <authorList>
            <person name="Song Y."/>
            <person name="Brune A."/>
        </authorList>
    </citation>
    <scope>NUCLEOTIDE SEQUENCE</scope>
    <source>
        <strain evidence="1">DSM 1903</strain>
    </source>
</reference>
<evidence type="ECO:0000313" key="2">
    <source>
        <dbReference type="Proteomes" id="UP001198163"/>
    </source>
</evidence>
<comment type="caution">
    <text evidence="1">The sequence shown here is derived from an EMBL/GenBank/DDBJ whole genome shotgun (WGS) entry which is preliminary data.</text>
</comment>
<dbReference type="Proteomes" id="UP001198163">
    <property type="component" value="Unassembled WGS sequence"/>
</dbReference>
<sequence>MCLGKRTEEIVQDILTNSPKHPHGI</sequence>
<evidence type="ECO:0000313" key="1">
    <source>
        <dbReference type="EMBL" id="MCD1653837.1"/>
    </source>
</evidence>
<name>A0AAE3EFU9_9SPIR</name>
<gene>
    <name evidence="1" type="ORF">K7J14_03870</name>
</gene>
<organism evidence="1 2">
    <name type="scientific">Teretinema zuelzerae</name>
    <dbReference type="NCBI Taxonomy" id="156"/>
    <lineage>
        <taxon>Bacteria</taxon>
        <taxon>Pseudomonadati</taxon>
        <taxon>Spirochaetota</taxon>
        <taxon>Spirochaetia</taxon>
        <taxon>Spirochaetales</taxon>
        <taxon>Treponemataceae</taxon>
        <taxon>Teretinema</taxon>
    </lineage>
</organism>
<proteinExistence type="predicted"/>
<dbReference type="Pfam" id="PF09962">
    <property type="entry name" value="DUF2196"/>
    <property type="match status" value="1"/>
</dbReference>